<evidence type="ECO:0000256" key="3">
    <source>
        <dbReference type="ARBA" id="ARBA00022490"/>
    </source>
</evidence>
<dbReference type="Pfam" id="PF04045">
    <property type="entry name" value="P34-Arc"/>
    <property type="match status" value="1"/>
</dbReference>
<reference evidence="7 8" key="1">
    <citation type="journal article" date="2013" name="MBio">
        <title>Genome sequencing of the plant pathogen Taphrina deformans, the causal agent of peach leaf curl.</title>
        <authorList>
            <person name="Cisse O.H."/>
            <person name="Almeida J.M.G.C.F."/>
            <person name="Fonseca A."/>
            <person name="Kumar A.A."/>
            <person name="Salojaervi J."/>
            <person name="Overmyer K."/>
            <person name="Hauser P.M."/>
            <person name="Pagni M."/>
        </authorList>
    </citation>
    <scope>NUCLEOTIDE SEQUENCE [LARGE SCALE GENOMIC DNA]</scope>
    <source>
        <strain evidence="8">PYCC 5710 / ATCC 11124 / CBS 356.35 / IMI 108563 / JCM 9778 / NBRC 8474</strain>
    </source>
</reference>
<dbReference type="InterPro" id="IPR034666">
    <property type="entry name" value="ARPC2/4"/>
</dbReference>
<proteinExistence type="inferred from homology"/>
<dbReference type="VEuPathDB" id="FungiDB:TAPDE_001490"/>
<protein>
    <recommendedName>
        <fullName evidence="6">Arp2/3 complex 34 kDa subunit</fullName>
    </recommendedName>
</protein>
<dbReference type="STRING" id="1097556.R4X8K3"/>
<organism evidence="7 8">
    <name type="scientific">Taphrina deformans (strain PYCC 5710 / ATCC 11124 / CBS 356.35 / IMI 108563 / JCM 9778 / NBRC 8474)</name>
    <name type="common">Peach leaf curl fungus</name>
    <name type="synonym">Lalaria deformans</name>
    <dbReference type="NCBI Taxonomy" id="1097556"/>
    <lineage>
        <taxon>Eukaryota</taxon>
        <taxon>Fungi</taxon>
        <taxon>Dikarya</taxon>
        <taxon>Ascomycota</taxon>
        <taxon>Taphrinomycotina</taxon>
        <taxon>Taphrinomycetes</taxon>
        <taxon>Taphrinales</taxon>
        <taxon>Taphrinaceae</taxon>
        <taxon>Taphrina</taxon>
    </lineage>
</organism>
<keyword evidence="3 6" id="KW-0963">Cytoplasm</keyword>
<comment type="caution">
    <text evidence="7">The sequence shown here is derived from an EMBL/GenBank/DDBJ whole genome shotgun (WGS) entry which is preliminary data.</text>
</comment>
<keyword evidence="8" id="KW-1185">Reference proteome</keyword>
<evidence type="ECO:0000256" key="2">
    <source>
        <dbReference type="ARBA" id="ARBA00007192"/>
    </source>
</evidence>
<dbReference type="Proteomes" id="UP000013776">
    <property type="component" value="Unassembled WGS sequence"/>
</dbReference>
<comment type="similarity">
    <text evidence="2 6">Belongs to the ARPC2 family.</text>
</comment>
<sequence length="306" mass="34912">MIDLGYENVLLANILAEKIAHPSPINQVISEFDGVTIHVTTPDDKNPTQLLISMAMNCYDTLTKYGAAEIMEREYPGMTVAAEAGYDLSLALDLSSIGTDPDTQGTLIKKLSLLKRNALAAPFERAFAEQEQLAQKEEHSSGEIMVIQYREEEAIFIQASSDRVTVIFSTVFREETDRVFAKVFLQEFYDARRRPAVQNAPQVLFSIRDPPLEIRDQKGLKLNDNIGYVTFVLFPRHFGGHRKETCISHIQMFRNTLHFHIKASKAYMHQRMRARVQEFLKILNRAKPEVLETNKKTSTGKTFTRR</sequence>
<comment type="subunit">
    <text evidence="6">Component of the Arp2/3 complex.</text>
</comment>
<evidence type="ECO:0000256" key="1">
    <source>
        <dbReference type="ARBA" id="ARBA00004245"/>
    </source>
</evidence>
<dbReference type="EMBL" id="CAHR02000054">
    <property type="protein sequence ID" value="CCG81675.1"/>
    <property type="molecule type" value="Genomic_DNA"/>
</dbReference>
<gene>
    <name evidence="7" type="ORF">TAPDE_001490</name>
</gene>
<dbReference type="SUPFAM" id="SSF69645">
    <property type="entry name" value="Arp2/3 complex subunits"/>
    <property type="match status" value="2"/>
</dbReference>
<dbReference type="eggNOG" id="KOG2826">
    <property type="taxonomic scope" value="Eukaryota"/>
</dbReference>
<keyword evidence="5 6" id="KW-0206">Cytoskeleton</keyword>
<accession>R4X8K3</accession>
<dbReference type="PANTHER" id="PTHR12058:SF0">
    <property type="entry name" value="ACTIN-RELATED PROTEIN 2_3 COMPLEX SUBUNIT 2"/>
    <property type="match status" value="1"/>
</dbReference>
<dbReference type="GO" id="GO:0034314">
    <property type="term" value="P:Arp2/3 complex-mediated actin nucleation"/>
    <property type="evidence" value="ECO:0007669"/>
    <property type="project" value="InterPro"/>
</dbReference>
<comment type="subcellular location">
    <subcellularLocation>
        <location evidence="1 6">Cytoplasm</location>
        <location evidence="1 6">Cytoskeleton</location>
    </subcellularLocation>
</comment>
<evidence type="ECO:0000313" key="7">
    <source>
        <dbReference type="EMBL" id="CCG81675.1"/>
    </source>
</evidence>
<dbReference type="FunFam" id="3.30.1460.20:FF:000003">
    <property type="entry name" value="Arp2/3 complex 34 kDa subunit"/>
    <property type="match status" value="1"/>
</dbReference>
<comment type="function">
    <text evidence="6">Functions as actin-binding component of the Arp2/3 complex which is involved in regulation of actin polymerization and together with an activating nucleation-promoting factor (NPF) mediates the formation of branched actin networks.</text>
</comment>
<evidence type="ECO:0000256" key="4">
    <source>
        <dbReference type="ARBA" id="ARBA00023203"/>
    </source>
</evidence>
<dbReference type="InterPro" id="IPR007188">
    <property type="entry name" value="ARPC2"/>
</dbReference>
<evidence type="ECO:0000256" key="5">
    <source>
        <dbReference type="ARBA" id="ARBA00023212"/>
    </source>
</evidence>
<dbReference type="AlphaFoldDB" id="R4X8K3"/>
<dbReference type="GO" id="GO:0051015">
    <property type="term" value="F:actin filament binding"/>
    <property type="evidence" value="ECO:0007669"/>
    <property type="project" value="TreeGrafter"/>
</dbReference>
<dbReference type="OrthoDB" id="148331at2759"/>
<name>R4X8K3_TAPDE</name>
<dbReference type="GO" id="GO:0005885">
    <property type="term" value="C:Arp2/3 protein complex"/>
    <property type="evidence" value="ECO:0007669"/>
    <property type="project" value="InterPro"/>
</dbReference>
<dbReference type="GO" id="GO:0030041">
    <property type="term" value="P:actin filament polymerization"/>
    <property type="evidence" value="ECO:0007669"/>
    <property type="project" value="InterPro"/>
</dbReference>
<evidence type="ECO:0000313" key="8">
    <source>
        <dbReference type="Proteomes" id="UP000013776"/>
    </source>
</evidence>
<evidence type="ECO:0000256" key="6">
    <source>
        <dbReference type="RuleBase" id="RU364015"/>
    </source>
</evidence>
<dbReference type="GO" id="GO:0005200">
    <property type="term" value="F:structural constituent of cytoskeleton"/>
    <property type="evidence" value="ECO:0007669"/>
    <property type="project" value="TreeGrafter"/>
</dbReference>
<dbReference type="PANTHER" id="PTHR12058">
    <property type="entry name" value="ARP2/3 COMPLEX 34 KDA SUBUNIT"/>
    <property type="match status" value="1"/>
</dbReference>
<keyword evidence="4 6" id="KW-0009">Actin-binding</keyword>
<dbReference type="Gene3D" id="3.30.1460.20">
    <property type="match status" value="2"/>
</dbReference>